<feature type="domain" description="Integrase catalytic" evidence="12">
    <location>
        <begin position="972"/>
        <end position="1138"/>
    </location>
</feature>
<evidence type="ECO:0000256" key="6">
    <source>
        <dbReference type="ARBA" id="ARBA00022759"/>
    </source>
</evidence>
<dbReference type="OrthoDB" id="8066225at2759"/>
<evidence type="ECO:0000256" key="2">
    <source>
        <dbReference type="ARBA" id="ARBA00022670"/>
    </source>
</evidence>
<evidence type="ECO:0000313" key="14">
    <source>
        <dbReference type="Proteomes" id="UP000031668"/>
    </source>
</evidence>
<dbReference type="Proteomes" id="UP000031668">
    <property type="component" value="Unassembled WGS sequence"/>
</dbReference>
<evidence type="ECO:0000259" key="10">
    <source>
        <dbReference type="PROSITE" id="PS50158"/>
    </source>
</evidence>
<keyword evidence="9" id="KW-0862">Zinc</keyword>
<dbReference type="GO" id="GO:0004519">
    <property type="term" value="F:endonuclease activity"/>
    <property type="evidence" value="ECO:0007669"/>
    <property type="project" value="UniProtKB-KW"/>
</dbReference>
<keyword evidence="8" id="KW-0695">RNA-directed DNA polymerase</keyword>
<dbReference type="Gene3D" id="3.30.70.270">
    <property type="match status" value="2"/>
</dbReference>
<dbReference type="Pfam" id="PF00098">
    <property type="entry name" value="zf-CCHC"/>
    <property type="match status" value="1"/>
</dbReference>
<sequence>MSDKLQLAWSGRNVSKIPPFEQGDFSLWWENFDLACKMDQLKSEERKDFLFLALGMEVRKEIKALKWDGLEYSKLVNCLKQRFEVPCDENMLAVKLVNISKDPSKTHVEYASQIKQLAASSSQQEVSEVILLALFTNGLQSEELRELVDREKPKSLWDAAKLCDKRVLSHPQQHCAATRGADRVMNLERKVEELADMIGKLSMRSPGPRCFNCGKFGHMAKNCRIRRNFRVGNMGNLQRSGTAFTKARVNGIYTDCLIDTGSEVSLIRYDLYQQFLYKNKIKSAPSQVLTANDSVLKIMGAIEVEVNFLTDDPYCHSFLVAENLFCVCILGVDFLRKFTCVINLKNNFIELGNNPVSRVGSLKIHGSSHPNNKQTCDRINNLFNVYHDVFSKHEFDLGRCRGITHKISTIEDRPVKQQTRRVPVCFQAAVRDKIDKMLHAGIIRKSKSPWASPLIVVPKKNGDVRLCVDYRKLNQITVPNSHPLPRIDAMLDNLSGAKVFSTLDLATGYWQIEVDEVDIEKTAFTSPNGFFEFTVMPFGLINGPATFQRAMEDIFAELIHKNLLIYLDDIVIFSRNYEEHLGHLEEVFAILKSANLKLRKEKCEFFKSEIKYLGHVVNQRGIQADPDKVRAVVEWKTPTNKKELETFLGFVGYYRRFIKNLSDQEMVLRELTRQGSKYIWLECHENAFNGIKQQLAKAPILEFPCDGDTYILDCDASEKGFGAVLSQTNNKGVERVLQFASRILSKEEKRYSTTRKELAALIWGLKKFKPYLLGTHFIIRSDHKPLGGLLWTKDAEGQLGRWLDLISQFDFELVYRNGVNHGNADGMSRCLAILQTEDDLKNLTAVDVGVAQREDEDLNWIINVCENGTVVQDCELNSDRDILMRIKDSLYIENNVLYRKFDNSRRSGRIVVPKKWIPKIIKMAHDNMGHFGVRRTLDIISPRFYWPRMRKDVETWNKSCRKCAEYNSPSISTKAPLKQISSKQIGEIVAMDIVGPLPIVDGYRYIITIVDHYSKWISAFPLKEITASAVCETFISKFVYCFGVPIAILADQGSNFESEVVKVMCESLGIKKLRTSPYHPQCDGITERANRTIVQMLSKTIETDAEWPKSLAGLCFAYNTTVNESTGASPFEVMFKRTPRIPLDMIFGWNLKRNHDINKLRLAKALKNVQMVSAKEKEHQRNSYNRNLNDIMFKRGDLVYISYPKLETESKGKKFAPRWKGPFQLISINEPNVKVRTERGDLIIHKNRCKMAYERPNHLFNPENAVNRNNTVVEPRKEFNLEEGRISVSYPKARYGREIRPPIRFEQPLSFLGGNNM</sequence>
<dbReference type="GO" id="GO:0006508">
    <property type="term" value="P:proteolysis"/>
    <property type="evidence" value="ECO:0007669"/>
    <property type="project" value="UniProtKB-KW"/>
</dbReference>
<dbReference type="InterPro" id="IPR043128">
    <property type="entry name" value="Rev_trsase/Diguanyl_cyclase"/>
</dbReference>
<dbReference type="OMA" id="ECHENAF"/>
<keyword evidence="4" id="KW-0548">Nucleotidyltransferase</keyword>
<dbReference type="EC" id="2.7.7.49" evidence="1"/>
<dbReference type="InterPro" id="IPR021109">
    <property type="entry name" value="Peptidase_aspartic_dom_sf"/>
</dbReference>
<dbReference type="InterPro" id="IPR041373">
    <property type="entry name" value="RT_RNaseH"/>
</dbReference>
<evidence type="ECO:0000256" key="7">
    <source>
        <dbReference type="ARBA" id="ARBA00022801"/>
    </source>
</evidence>
<dbReference type="Pfam" id="PF00665">
    <property type="entry name" value="rve"/>
    <property type="match status" value="1"/>
</dbReference>
<dbReference type="FunFam" id="1.10.340.70:FF:000001">
    <property type="entry name" value="Retrovirus-related Pol polyprotein from transposon gypsy-like Protein"/>
    <property type="match status" value="1"/>
</dbReference>
<dbReference type="Gene3D" id="2.30.30.850">
    <property type="match status" value="1"/>
</dbReference>
<keyword evidence="14" id="KW-1185">Reference proteome</keyword>
<keyword evidence="9" id="KW-0479">Metal-binding</keyword>
<dbReference type="Gene3D" id="4.10.60.10">
    <property type="entry name" value="Zinc finger, CCHC-type"/>
    <property type="match status" value="1"/>
</dbReference>
<dbReference type="PANTHER" id="PTHR37984">
    <property type="entry name" value="PROTEIN CBG26694"/>
    <property type="match status" value="1"/>
</dbReference>
<name>A0A0C2MKT9_THEKT</name>
<feature type="domain" description="CCHC-type" evidence="10">
    <location>
        <begin position="209"/>
        <end position="224"/>
    </location>
</feature>
<dbReference type="InterPro" id="IPR001878">
    <property type="entry name" value="Znf_CCHC"/>
</dbReference>
<dbReference type="InterPro" id="IPR036875">
    <property type="entry name" value="Znf_CCHC_sf"/>
</dbReference>
<dbReference type="Gene3D" id="2.40.70.10">
    <property type="entry name" value="Acid Proteases"/>
    <property type="match status" value="1"/>
</dbReference>
<dbReference type="SUPFAM" id="SSF57756">
    <property type="entry name" value="Retrovirus zinc finger-like domains"/>
    <property type="match status" value="1"/>
</dbReference>
<accession>A0A0C2MKT9</accession>
<dbReference type="CDD" id="cd01647">
    <property type="entry name" value="RT_LTR"/>
    <property type="match status" value="1"/>
</dbReference>
<dbReference type="Pfam" id="PF17917">
    <property type="entry name" value="RT_RNaseH"/>
    <property type="match status" value="1"/>
</dbReference>
<dbReference type="GO" id="GO:0008270">
    <property type="term" value="F:zinc ion binding"/>
    <property type="evidence" value="ECO:0007669"/>
    <property type="project" value="UniProtKB-KW"/>
</dbReference>
<dbReference type="InterPro" id="IPR001584">
    <property type="entry name" value="Integrase_cat-core"/>
</dbReference>
<dbReference type="EMBL" id="JWZT01004047">
    <property type="protein sequence ID" value="KII65000.1"/>
    <property type="molecule type" value="Genomic_DNA"/>
</dbReference>
<dbReference type="Gene3D" id="3.10.10.10">
    <property type="entry name" value="HIV Type 1 Reverse Transcriptase, subunit A, domain 1"/>
    <property type="match status" value="1"/>
</dbReference>
<dbReference type="FunFam" id="3.30.420.10:FF:000032">
    <property type="entry name" value="Retrovirus-related Pol polyprotein from transposon 297-like Protein"/>
    <property type="match status" value="1"/>
</dbReference>
<dbReference type="SUPFAM" id="SSF53098">
    <property type="entry name" value="Ribonuclease H-like"/>
    <property type="match status" value="1"/>
</dbReference>
<evidence type="ECO:0000259" key="12">
    <source>
        <dbReference type="PROSITE" id="PS50994"/>
    </source>
</evidence>
<reference evidence="13 14" key="1">
    <citation type="journal article" date="2014" name="Genome Biol. Evol.">
        <title>The genome of the myxosporean Thelohanellus kitauei shows adaptations to nutrient acquisition within its fish host.</title>
        <authorList>
            <person name="Yang Y."/>
            <person name="Xiong J."/>
            <person name="Zhou Z."/>
            <person name="Huo F."/>
            <person name="Miao W."/>
            <person name="Ran C."/>
            <person name="Liu Y."/>
            <person name="Zhang J."/>
            <person name="Feng J."/>
            <person name="Wang M."/>
            <person name="Wang M."/>
            <person name="Wang L."/>
            <person name="Yao B."/>
        </authorList>
    </citation>
    <scope>NUCLEOTIDE SEQUENCE [LARGE SCALE GENOMIC DNA]</scope>
    <source>
        <strain evidence="13">Wuqing</strain>
    </source>
</reference>
<organism evidence="13 14">
    <name type="scientific">Thelohanellus kitauei</name>
    <name type="common">Myxosporean</name>
    <dbReference type="NCBI Taxonomy" id="669202"/>
    <lineage>
        <taxon>Eukaryota</taxon>
        <taxon>Metazoa</taxon>
        <taxon>Cnidaria</taxon>
        <taxon>Myxozoa</taxon>
        <taxon>Myxosporea</taxon>
        <taxon>Bivalvulida</taxon>
        <taxon>Platysporina</taxon>
        <taxon>Myxobolidae</taxon>
        <taxon>Thelohanellus</taxon>
    </lineage>
</organism>
<keyword evidence="5" id="KW-0540">Nuclease</keyword>
<dbReference type="Pfam" id="PF00078">
    <property type="entry name" value="RVT_1"/>
    <property type="match status" value="1"/>
</dbReference>
<dbReference type="InterPro" id="IPR000477">
    <property type="entry name" value="RT_dom"/>
</dbReference>
<dbReference type="InterPro" id="IPR043502">
    <property type="entry name" value="DNA/RNA_pol_sf"/>
</dbReference>
<evidence type="ECO:0000259" key="11">
    <source>
        <dbReference type="PROSITE" id="PS50878"/>
    </source>
</evidence>
<evidence type="ECO:0000256" key="3">
    <source>
        <dbReference type="ARBA" id="ARBA00022679"/>
    </source>
</evidence>
<dbReference type="SMART" id="SM00343">
    <property type="entry name" value="ZnF_C2HC"/>
    <property type="match status" value="1"/>
</dbReference>
<dbReference type="FunFam" id="3.30.70.270:FF:000020">
    <property type="entry name" value="Transposon Tf2-6 polyprotein-like Protein"/>
    <property type="match status" value="1"/>
</dbReference>
<dbReference type="FunFam" id="3.10.20.370:FF:000001">
    <property type="entry name" value="Retrovirus-related Pol polyprotein from transposon 17.6-like protein"/>
    <property type="match status" value="1"/>
</dbReference>
<evidence type="ECO:0000256" key="9">
    <source>
        <dbReference type="PROSITE-ProRule" id="PRU00047"/>
    </source>
</evidence>
<dbReference type="GO" id="GO:0015074">
    <property type="term" value="P:DNA integration"/>
    <property type="evidence" value="ECO:0007669"/>
    <property type="project" value="InterPro"/>
</dbReference>
<dbReference type="CDD" id="cd00303">
    <property type="entry name" value="retropepsin_like"/>
    <property type="match status" value="1"/>
</dbReference>
<keyword evidence="7" id="KW-0378">Hydrolase</keyword>
<keyword evidence="6" id="KW-0255">Endonuclease</keyword>
<dbReference type="Pfam" id="PF17921">
    <property type="entry name" value="Integrase_H2C2"/>
    <property type="match status" value="1"/>
</dbReference>
<dbReference type="SUPFAM" id="SSF56672">
    <property type="entry name" value="DNA/RNA polymerases"/>
    <property type="match status" value="1"/>
</dbReference>
<keyword evidence="3" id="KW-0808">Transferase</keyword>
<dbReference type="CDD" id="cd09274">
    <property type="entry name" value="RNase_HI_RT_Ty3"/>
    <property type="match status" value="1"/>
</dbReference>
<dbReference type="Gene3D" id="1.10.340.70">
    <property type="match status" value="1"/>
</dbReference>
<dbReference type="InterPro" id="IPR041588">
    <property type="entry name" value="Integrase_H2C2"/>
</dbReference>
<evidence type="ECO:0000256" key="4">
    <source>
        <dbReference type="ARBA" id="ARBA00022695"/>
    </source>
</evidence>
<dbReference type="PROSITE" id="PS50994">
    <property type="entry name" value="INTEGRASE"/>
    <property type="match status" value="1"/>
</dbReference>
<dbReference type="InterPro" id="IPR050951">
    <property type="entry name" value="Retrovirus_Pol_polyprotein"/>
</dbReference>
<dbReference type="SUPFAM" id="SSF50630">
    <property type="entry name" value="Acid proteases"/>
    <property type="match status" value="1"/>
</dbReference>
<keyword evidence="2" id="KW-0645">Protease</keyword>
<protein>
    <recommendedName>
        <fullName evidence="1">RNA-directed DNA polymerase</fullName>
        <ecNumber evidence="1">2.7.7.49</ecNumber>
    </recommendedName>
</protein>
<dbReference type="GO" id="GO:0003964">
    <property type="term" value="F:RNA-directed DNA polymerase activity"/>
    <property type="evidence" value="ECO:0007669"/>
    <property type="project" value="UniProtKB-KW"/>
</dbReference>
<dbReference type="PROSITE" id="PS50878">
    <property type="entry name" value="RT_POL"/>
    <property type="match status" value="1"/>
</dbReference>
<dbReference type="InterPro" id="IPR001969">
    <property type="entry name" value="Aspartic_peptidase_AS"/>
</dbReference>
<dbReference type="FunFam" id="3.10.10.10:FF:000007">
    <property type="entry name" value="Retrovirus-related Pol polyprotein from transposon 17.6-like Protein"/>
    <property type="match status" value="1"/>
</dbReference>
<keyword evidence="9" id="KW-0863">Zinc-finger</keyword>
<dbReference type="Gene3D" id="3.10.20.370">
    <property type="match status" value="1"/>
</dbReference>
<evidence type="ECO:0000256" key="1">
    <source>
        <dbReference type="ARBA" id="ARBA00012493"/>
    </source>
</evidence>
<dbReference type="PANTHER" id="PTHR37984:SF5">
    <property type="entry name" value="PROTEIN NYNRIN-LIKE"/>
    <property type="match status" value="1"/>
</dbReference>
<dbReference type="Gene3D" id="3.30.420.10">
    <property type="entry name" value="Ribonuclease H-like superfamily/Ribonuclease H"/>
    <property type="match status" value="1"/>
</dbReference>
<dbReference type="InterPro" id="IPR036397">
    <property type="entry name" value="RNaseH_sf"/>
</dbReference>
<evidence type="ECO:0000256" key="5">
    <source>
        <dbReference type="ARBA" id="ARBA00022722"/>
    </source>
</evidence>
<evidence type="ECO:0000256" key="8">
    <source>
        <dbReference type="ARBA" id="ARBA00022918"/>
    </source>
</evidence>
<evidence type="ECO:0000313" key="13">
    <source>
        <dbReference type="EMBL" id="KII65000.1"/>
    </source>
</evidence>
<comment type="caution">
    <text evidence="13">The sequence shown here is derived from an EMBL/GenBank/DDBJ whole genome shotgun (WGS) entry which is preliminary data.</text>
</comment>
<dbReference type="GO" id="GO:0003676">
    <property type="term" value="F:nucleic acid binding"/>
    <property type="evidence" value="ECO:0007669"/>
    <property type="project" value="InterPro"/>
</dbReference>
<dbReference type="GO" id="GO:0004190">
    <property type="term" value="F:aspartic-type endopeptidase activity"/>
    <property type="evidence" value="ECO:0007669"/>
    <property type="project" value="InterPro"/>
</dbReference>
<dbReference type="PROSITE" id="PS50158">
    <property type="entry name" value="ZF_CCHC"/>
    <property type="match status" value="1"/>
</dbReference>
<gene>
    <name evidence="13" type="ORF">RF11_05977</name>
</gene>
<dbReference type="PROSITE" id="PS00141">
    <property type="entry name" value="ASP_PROTEASE"/>
    <property type="match status" value="1"/>
</dbReference>
<feature type="domain" description="Reverse transcriptase" evidence="11">
    <location>
        <begin position="438"/>
        <end position="617"/>
    </location>
</feature>
<proteinExistence type="predicted"/>
<dbReference type="InterPro" id="IPR012337">
    <property type="entry name" value="RNaseH-like_sf"/>
</dbReference>